<dbReference type="InterPro" id="IPR053465">
    <property type="entry name" value="Sortase_Class_E"/>
</dbReference>
<dbReference type="RefSeq" id="WP_203750592.1">
    <property type="nucleotide sequence ID" value="NZ_BONK01000004.1"/>
</dbReference>
<reference evidence="5" key="1">
    <citation type="submission" date="2021-01" db="EMBL/GenBank/DDBJ databases">
        <title>Whole genome shotgun sequence of Cellulomonas chitinilytica NBRC 110799.</title>
        <authorList>
            <person name="Komaki H."/>
            <person name="Tamura T."/>
        </authorList>
    </citation>
    <scope>NUCLEOTIDE SEQUENCE</scope>
    <source>
        <strain evidence="5">NBRC 110799</strain>
    </source>
</reference>
<feature type="region of interest" description="Disordered" evidence="3">
    <location>
        <begin position="1"/>
        <end position="28"/>
    </location>
</feature>
<dbReference type="InterPro" id="IPR042003">
    <property type="entry name" value="Sortase_E"/>
</dbReference>
<feature type="active site" description="Proton donor/acceptor" evidence="2">
    <location>
        <position position="166"/>
    </location>
</feature>
<dbReference type="NCBIfam" id="TIGR01076">
    <property type="entry name" value="sortase_fam"/>
    <property type="match status" value="1"/>
</dbReference>
<evidence type="ECO:0000256" key="4">
    <source>
        <dbReference type="SAM" id="Phobius"/>
    </source>
</evidence>
<organism evidence="5 6">
    <name type="scientific">Cellulomonas chitinilytica</name>
    <dbReference type="NCBI Taxonomy" id="398759"/>
    <lineage>
        <taxon>Bacteria</taxon>
        <taxon>Bacillati</taxon>
        <taxon>Actinomycetota</taxon>
        <taxon>Actinomycetes</taxon>
        <taxon>Micrococcales</taxon>
        <taxon>Cellulomonadaceae</taxon>
        <taxon>Cellulomonas</taxon>
    </lineage>
</organism>
<keyword evidence="4" id="KW-1133">Transmembrane helix</keyword>
<dbReference type="EMBL" id="BONK01000004">
    <property type="protein sequence ID" value="GIG20741.1"/>
    <property type="molecule type" value="Genomic_DNA"/>
</dbReference>
<keyword evidence="1" id="KW-0378">Hydrolase</keyword>
<sequence>MSDPTPSEPQQAPTRSQARSRAKAARTRRTGHVVYGTLGVVGELLITAGVLLFAFLAWQLWWTDVEGNRAQAQVVRELERDPVPSPTASASGPVVAPPRHDDPPVLAEPPHATTFATIQVPRWDGEPERPISQGVDRATVLDVLGVGHYPGTAMPGGVGNFAVAGHRTTYAKPFNRIQELQVGDPLVVRTADTWYVYRVTSTEIVAPSNVSVIAPVPGDPTATPTERLITLTTCHPMFSARQRFIVHGTLDYWAPVADGTPAELLGGAS</sequence>
<dbReference type="Proteomes" id="UP000632740">
    <property type="component" value="Unassembled WGS sequence"/>
</dbReference>
<comment type="caution">
    <text evidence="5">The sequence shown here is derived from an EMBL/GenBank/DDBJ whole genome shotgun (WGS) entry which is preliminary data.</text>
</comment>
<evidence type="ECO:0000256" key="1">
    <source>
        <dbReference type="ARBA" id="ARBA00022801"/>
    </source>
</evidence>
<dbReference type="InterPro" id="IPR005754">
    <property type="entry name" value="Sortase"/>
</dbReference>
<keyword evidence="4" id="KW-0472">Membrane</keyword>
<gene>
    <name evidence="5" type="ORF">Cch01nite_14650</name>
</gene>
<protein>
    <submittedName>
        <fullName evidence="5">Class E sortase</fullName>
    </submittedName>
</protein>
<feature type="compositionally biased region" description="Polar residues" evidence="3">
    <location>
        <begin position="1"/>
        <end position="13"/>
    </location>
</feature>
<dbReference type="NCBIfam" id="NF033747">
    <property type="entry name" value="class_E_sortase"/>
    <property type="match status" value="1"/>
</dbReference>
<evidence type="ECO:0000313" key="6">
    <source>
        <dbReference type="Proteomes" id="UP000632740"/>
    </source>
</evidence>
<accession>A0A919NZU8</accession>
<dbReference type="Pfam" id="PF04203">
    <property type="entry name" value="Sortase"/>
    <property type="match status" value="1"/>
</dbReference>
<evidence type="ECO:0000256" key="2">
    <source>
        <dbReference type="PIRSR" id="PIRSR605754-1"/>
    </source>
</evidence>
<dbReference type="GO" id="GO:0016787">
    <property type="term" value="F:hydrolase activity"/>
    <property type="evidence" value="ECO:0007669"/>
    <property type="project" value="UniProtKB-KW"/>
</dbReference>
<evidence type="ECO:0000256" key="3">
    <source>
        <dbReference type="SAM" id="MobiDB-lite"/>
    </source>
</evidence>
<name>A0A919NZU8_9CELL</name>
<dbReference type="AlphaFoldDB" id="A0A919NZU8"/>
<feature type="region of interest" description="Disordered" evidence="3">
    <location>
        <begin position="79"/>
        <end position="99"/>
    </location>
</feature>
<keyword evidence="6" id="KW-1185">Reference proteome</keyword>
<keyword evidence="4" id="KW-0812">Transmembrane</keyword>
<feature type="compositionally biased region" description="Basic residues" evidence="3">
    <location>
        <begin position="18"/>
        <end position="28"/>
    </location>
</feature>
<feature type="transmembrane region" description="Helical" evidence="4">
    <location>
        <begin position="33"/>
        <end position="61"/>
    </location>
</feature>
<dbReference type="CDD" id="cd05830">
    <property type="entry name" value="Sortase_E"/>
    <property type="match status" value="1"/>
</dbReference>
<dbReference type="SUPFAM" id="SSF63817">
    <property type="entry name" value="Sortase"/>
    <property type="match status" value="1"/>
</dbReference>
<dbReference type="InterPro" id="IPR023365">
    <property type="entry name" value="Sortase_dom-sf"/>
</dbReference>
<evidence type="ECO:0000313" key="5">
    <source>
        <dbReference type="EMBL" id="GIG20741.1"/>
    </source>
</evidence>
<dbReference type="Gene3D" id="2.40.260.10">
    <property type="entry name" value="Sortase"/>
    <property type="match status" value="1"/>
</dbReference>
<proteinExistence type="predicted"/>
<feature type="active site" description="Acyl-thioester intermediate" evidence="2">
    <location>
        <position position="234"/>
    </location>
</feature>